<dbReference type="Proteomes" id="UP000018888">
    <property type="component" value="Unassembled WGS sequence"/>
</dbReference>
<reference evidence="2 3" key="1">
    <citation type="journal article" date="2013" name="Proc. Natl. Acad. Sci. U.S.A.">
        <title>Genome of an arbuscular mycorrhizal fungus provides insight into the oldest plant symbiosis.</title>
        <authorList>
            <person name="Tisserant E."/>
            <person name="Malbreil M."/>
            <person name="Kuo A."/>
            <person name="Kohler A."/>
            <person name="Symeonidi A."/>
            <person name="Balestrini R."/>
            <person name="Charron P."/>
            <person name="Duensing N."/>
            <person name="Frei Dit Frey N."/>
            <person name="Gianinazzi-Pearson V."/>
            <person name="Gilbert L.B."/>
            <person name="Handa Y."/>
            <person name="Herr J.R."/>
            <person name="Hijri M."/>
            <person name="Koul R."/>
            <person name="Kawaguchi M."/>
            <person name="Krajinski F."/>
            <person name="Lammers P.J."/>
            <person name="Masclaux F.G."/>
            <person name="Murat C."/>
            <person name="Morin E."/>
            <person name="Ndikumana S."/>
            <person name="Pagni M."/>
            <person name="Petitpierre D."/>
            <person name="Requena N."/>
            <person name="Rosikiewicz P."/>
            <person name="Riley R."/>
            <person name="Saito K."/>
            <person name="San Clemente H."/>
            <person name="Shapiro H."/>
            <person name="van Tuinen D."/>
            <person name="Becard G."/>
            <person name="Bonfante P."/>
            <person name="Paszkowski U."/>
            <person name="Shachar-Hill Y.Y."/>
            <person name="Tuskan G.A."/>
            <person name="Young P.W."/>
            <person name="Sanders I.R."/>
            <person name="Henrissat B."/>
            <person name="Rensing S.A."/>
            <person name="Grigoriev I.V."/>
            <person name="Corradi N."/>
            <person name="Roux C."/>
            <person name="Martin F."/>
        </authorList>
    </citation>
    <scope>NUCLEOTIDE SEQUENCE [LARGE SCALE GENOMIC DNA]</scope>
    <source>
        <strain evidence="2 3">DAOM 197198</strain>
    </source>
</reference>
<feature type="transmembrane region" description="Helical" evidence="1">
    <location>
        <begin position="12"/>
        <end position="35"/>
    </location>
</feature>
<keyword evidence="1" id="KW-0812">Transmembrane</keyword>
<name>A0A2P4QFS6_RHIID</name>
<reference evidence="2 3" key="2">
    <citation type="journal article" date="2018" name="New Phytol.">
        <title>High intraspecific genome diversity in the model arbuscular mycorrhizal symbiont Rhizophagus irregularis.</title>
        <authorList>
            <person name="Chen E.C.H."/>
            <person name="Morin E."/>
            <person name="Beaudet D."/>
            <person name="Noel J."/>
            <person name="Yildirir G."/>
            <person name="Ndikumana S."/>
            <person name="Charron P."/>
            <person name="St-Onge C."/>
            <person name="Giorgi J."/>
            <person name="Kruger M."/>
            <person name="Marton T."/>
            <person name="Ropars J."/>
            <person name="Grigoriev I.V."/>
            <person name="Hainaut M."/>
            <person name="Henrissat B."/>
            <person name="Roux C."/>
            <person name="Martin F."/>
            <person name="Corradi N."/>
        </authorList>
    </citation>
    <scope>NUCLEOTIDE SEQUENCE [LARGE SCALE GENOMIC DNA]</scope>
    <source>
        <strain evidence="2 3">DAOM 197198</strain>
    </source>
</reference>
<accession>A0A2P4QFS6</accession>
<evidence type="ECO:0000313" key="3">
    <source>
        <dbReference type="Proteomes" id="UP000018888"/>
    </source>
</evidence>
<sequence length="95" mass="10497">MFCMNPATKSFCFPSIMAINTSLTTSMTFLIAYRLGLMPSSTTSNRGPPVQGNSFAEPIIPILRFISVIHCFSRSSFHAIISKIFAWSFQGSSNH</sequence>
<proteinExistence type="predicted"/>
<keyword evidence="3" id="KW-1185">Reference proteome</keyword>
<dbReference type="EMBL" id="AUPC02000049">
    <property type="protein sequence ID" value="POG76489.1"/>
    <property type="molecule type" value="Genomic_DNA"/>
</dbReference>
<organism evidence="2 3">
    <name type="scientific">Rhizophagus irregularis (strain DAOM 181602 / DAOM 197198 / MUCL 43194)</name>
    <name type="common">Arbuscular mycorrhizal fungus</name>
    <name type="synonym">Glomus intraradices</name>
    <dbReference type="NCBI Taxonomy" id="747089"/>
    <lineage>
        <taxon>Eukaryota</taxon>
        <taxon>Fungi</taxon>
        <taxon>Fungi incertae sedis</taxon>
        <taxon>Mucoromycota</taxon>
        <taxon>Glomeromycotina</taxon>
        <taxon>Glomeromycetes</taxon>
        <taxon>Glomerales</taxon>
        <taxon>Glomeraceae</taxon>
        <taxon>Rhizophagus</taxon>
    </lineage>
</organism>
<gene>
    <name evidence="2" type="ORF">GLOIN_2v1555008</name>
</gene>
<dbReference type="AlphaFoldDB" id="A0A2P4QFS6"/>
<evidence type="ECO:0000256" key="1">
    <source>
        <dbReference type="SAM" id="Phobius"/>
    </source>
</evidence>
<comment type="caution">
    <text evidence="2">The sequence shown here is derived from an EMBL/GenBank/DDBJ whole genome shotgun (WGS) entry which is preliminary data.</text>
</comment>
<keyword evidence="1" id="KW-0472">Membrane</keyword>
<keyword evidence="1" id="KW-1133">Transmembrane helix</keyword>
<protein>
    <submittedName>
        <fullName evidence="2">Uncharacterized protein</fullName>
    </submittedName>
</protein>
<evidence type="ECO:0000313" key="2">
    <source>
        <dbReference type="EMBL" id="POG76489.1"/>
    </source>
</evidence>